<evidence type="ECO:0000313" key="5">
    <source>
        <dbReference type="EMBL" id="CAH7667635.1"/>
    </source>
</evidence>
<dbReference type="Pfam" id="PF00172">
    <property type="entry name" value="Zn_clus"/>
    <property type="match status" value="1"/>
</dbReference>
<dbReference type="InterPro" id="IPR001138">
    <property type="entry name" value="Zn2Cys6_DnaBD"/>
</dbReference>
<comment type="caution">
    <text evidence="5">The sequence shown here is derived from an EMBL/GenBank/DDBJ whole genome shotgun (WGS) entry which is preliminary data.</text>
</comment>
<dbReference type="PANTHER" id="PTHR31001:SF89">
    <property type="entry name" value="ZN(2)-C6 FUNGAL-TYPE DOMAIN-CONTAINING PROTEIN"/>
    <property type="match status" value="1"/>
</dbReference>
<feature type="region of interest" description="Disordered" evidence="3">
    <location>
        <begin position="567"/>
        <end position="615"/>
    </location>
</feature>
<dbReference type="GO" id="GO:0005634">
    <property type="term" value="C:nucleus"/>
    <property type="evidence" value="ECO:0007669"/>
    <property type="project" value="UniProtKB-SubCell"/>
</dbReference>
<evidence type="ECO:0000256" key="3">
    <source>
        <dbReference type="SAM" id="MobiDB-lite"/>
    </source>
</evidence>
<dbReference type="InterPro" id="IPR036864">
    <property type="entry name" value="Zn2-C6_fun-type_DNA-bd_sf"/>
</dbReference>
<dbReference type="PROSITE" id="PS50048">
    <property type="entry name" value="ZN2_CY6_FUNGAL_2"/>
    <property type="match status" value="1"/>
</dbReference>
<keyword evidence="2" id="KW-0539">Nucleus</keyword>
<dbReference type="CDD" id="cd12148">
    <property type="entry name" value="fungal_TF_MHR"/>
    <property type="match status" value="1"/>
</dbReference>
<dbReference type="GO" id="GO:0000981">
    <property type="term" value="F:DNA-binding transcription factor activity, RNA polymerase II-specific"/>
    <property type="evidence" value="ECO:0007669"/>
    <property type="project" value="InterPro"/>
</dbReference>
<feature type="compositionally biased region" description="Low complexity" evidence="3">
    <location>
        <begin position="572"/>
        <end position="583"/>
    </location>
</feature>
<dbReference type="PROSITE" id="PS00463">
    <property type="entry name" value="ZN2_CY6_FUNGAL_1"/>
    <property type="match status" value="1"/>
</dbReference>
<comment type="subcellular location">
    <subcellularLocation>
        <location evidence="1">Nucleus</location>
    </subcellularLocation>
</comment>
<feature type="domain" description="Zn(2)-C6 fungal-type" evidence="4">
    <location>
        <begin position="19"/>
        <end position="50"/>
    </location>
</feature>
<dbReference type="AlphaFoldDB" id="A0AAV0AKZ4"/>
<reference evidence="5" key="1">
    <citation type="submission" date="2022-06" db="EMBL/GenBank/DDBJ databases">
        <authorList>
            <consortium name="SYNGENTA / RWTH Aachen University"/>
        </authorList>
    </citation>
    <scope>NUCLEOTIDE SEQUENCE</scope>
</reference>
<dbReference type="SMART" id="SM00066">
    <property type="entry name" value="GAL4"/>
    <property type="match status" value="1"/>
</dbReference>
<dbReference type="EMBL" id="CALTRL010000363">
    <property type="protein sequence ID" value="CAH7667635.1"/>
    <property type="molecule type" value="Genomic_DNA"/>
</dbReference>
<gene>
    <name evidence="5" type="ORF">PPACK8108_LOCUS2054</name>
</gene>
<dbReference type="Proteomes" id="UP001153365">
    <property type="component" value="Unassembled WGS sequence"/>
</dbReference>
<feature type="compositionally biased region" description="Polar residues" evidence="3">
    <location>
        <begin position="594"/>
        <end position="605"/>
    </location>
</feature>
<evidence type="ECO:0000313" key="6">
    <source>
        <dbReference type="Proteomes" id="UP001153365"/>
    </source>
</evidence>
<protein>
    <recommendedName>
        <fullName evidence="4">Zn(2)-C6 fungal-type domain-containing protein</fullName>
    </recommendedName>
</protein>
<evidence type="ECO:0000259" key="4">
    <source>
        <dbReference type="PROSITE" id="PS50048"/>
    </source>
</evidence>
<dbReference type="GO" id="GO:0008270">
    <property type="term" value="F:zinc ion binding"/>
    <property type="evidence" value="ECO:0007669"/>
    <property type="project" value="InterPro"/>
</dbReference>
<accession>A0AAV0AKZ4</accession>
<proteinExistence type="predicted"/>
<dbReference type="SUPFAM" id="SSF57701">
    <property type="entry name" value="Zn2/Cys6 DNA-binding domain"/>
    <property type="match status" value="1"/>
</dbReference>
<dbReference type="Gene3D" id="4.10.240.10">
    <property type="entry name" value="Zn(2)-C6 fungal-type DNA-binding domain"/>
    <property type="match status" value="1"/>
</dbReference>
<dbReference type="InterPro" id="IPR050613">
    <property type="entry name" value="Sec_Metabolite_Reg"/>
</dbReference>
<evidence type="ECO:0000256" key="1">
    <source>
        <dbReference type="ARBA" id="ARBA00004123"/>
    </source>
</evidence>
<dbReference type="CDD" id="cd00067">
    <property type="entry name" value="GAL4"/>
    <property type="match status" value="1"/>
</dbReference>
<organism evidence="5 6">
    <name type="scientific">Phakopsora pachyrhizi</name>
    <name type="common">Asian soybean rust disease fungus</name>
    <dbReference type="NCBI Taxonomy" id="170000"/>
    <lineage>
        <taxon>Eukaryota</taxon>
        <taxon>Fungi</taxon>
        <taxon>Dikarya</taxon>
        <taxon>Basidiomycota</taxon>
        <taxon>Pucciniomycotina</taxon>
        <taxon>Pucciniomycetes</taxon>
        <taxon>Pucciniales</taxon>
        <taxon>Phakopsoraceae</taxon>
        <taxon>Phakopsora</taxon>
    </lineage>
</organism>
<dbReference type="PANTHER" id="PTHR31001">
    <property type="entry name" value="UNCHARACTERIZED TRANSCRIPTIONAL REGULATORY PROTEIN"/>
    <property type="match status" value="1"/>
</dbReference>
<evidence type="ECO:0000256" key="2">
    <source>
        <dbReference type="ARBA" id="ARBA00023242"/>
    </source>
</evidence>
<sequence length="648" mass="73922">MPKEITSKPKQTRKRIPRTCAQCRKRKQKCDSLKPCAVCRLRGEAELCDYEGAQPTRILDEDEDSGTPISTDELQLLRQKVEDMELAVNAIVSIQSNGSTNSNSNHIYNILSPFLKCNPALSLCDLMVNKSLTSNLGKDPLVVEKAFLYKSSQKVRRQFLKSEESQPVTSAQCLATCNSSGLMTYFKKPMPMEHYDDLQSRLPTKVQAELMIKIYKTHFHWLHSCLDLLKLQADLINLYRHQSQQQQDQLYSIQAGLGIGQAPIDDECRRINLLKMGWLFAIARLAIWKLDFQDCLELELPFQDEDRIVKASDWFKMSLICLKCADYETYPHLESVNCLILLLEPVFFDQPHAEISSDLSLLFDLKTKLIYLGFDLSLNRDPYVKDDSTKPVRKALTKDVADLLQRRMTWWAILSIDGVYSDLMGRMSSILGLESVDVLVPALSDTVQADESHPGCEKGCLISTAACSIKPKIRISYLSHEITRLPSQRNPLPTLDEIKQAHEDLLSLESDLNQNYKLYPTINNSIDRSRLTNCSKAKRDSIYFYMRYHYLFVKLNRGLHFMNNEVKDDNESSSNNNRSSSSSATAEKRKRKAGSSNVLNHSTIDSNVNNSNSHGNSIKSNSSVLNSINPFHRSCVVDHAREFYFFYY</sequence>
<feature type="compositionally biased region" description="Low complexity" evidence="3">
    <location>
        <begin position="606"/>
        <end position="615"/>
    </location>
</feature>
<name>A0AAV0AKZ4_PHAPC</name>
<keyword evidence="6" id="KW-1185">Reference proteome</keyword>